<dbReference type="GO" id="GO:0034473">
    <property type="term" value="P:U1 snRNA 3'-end processing"/>
    <property type="evidence" value="ECO:0007669"/>
    <property type="project" value="TreeGrafter"/>
</dbReference>
<dbReference type="GO" id="GO:0071038">
    <property type="term" value="P:TRAMP-dependent tRNA surveillance pathway"/>
    <property type="evidence" value="ECO:0007669"/>
    <property type="project" value="TreeGrafter"/>
</dbReference>
<dbReference type="Proteomes" id="UP000279833">
    <property type="component" value="Unassembled WGS sequence"/>
</dbReference>
<dbReference type="GO" id="GO:0016075">
    <property type="term" value="P:rRNA catabolic process"/>
    <property type="evidence" value="ECO:0007669"/>
    <property type="project" value="TreeGrafter"/>
</dbReference>
<evidence type="ECO:0000256" key="3">
    <source>
        <dbReference type="ARBA" id="ARBA00006678"/>
    </source>
</evidence>
<dbReference type="GO" id="GO:0034476">
    <property type="term" value="P:U5 snRNA 3'-end processing"/>
    <property type="evidence" value="ECO:0007669"/>
    <property type="project" value="TreeGrafter"/>
</dbReference>
<protein>
    <submittedName>
        <fullName evidence="8">RNase_PH domain-containing protein</fullName>
    </submittedName>
</protein>
<comment type="similarity">
    <text evidence="3">Belongs to the RNase PH family.</text>
</comment>
<dbReference type="Pfam" id="PF01138">
    <property type="entry name" value="RNase_PH"/>
    <property type="match status" value="1"/>
</dbReference>
<keyword evidence="7" id="KW-1185">Reference proteome</keyword>
<evidence type="ECO:0000256" key="2">
    <source>
        <dbReference type="ARBA" id="ARBA00004496"/>
    </source>
</evidence>
<evidence type="ECO:0000313" key="8">
    <source>
        <dbReference type="WBParaSite" id="SCUD_0001762401-mRNA-1"/>
    </source>
</evidence>
<reference evidence="8" key="1">
    <citation type="submission" date="2016-06" db="UniProtKB">
        <authorList>
            <consortium name="WormBaseParasite"/>
        </authorList>
    </citation>
    <scope>IDENTIFICATION</scope>
</reference>
<dbReference type="SUPFAM" id="SSF54211">
    <property type="entry name" value="Ribosomal protein S5 domain 2-like"/>
    <property type="match status" value="1"/>
</dbReference>
<reference evidence="6 7" key="2">
    <citation type="submission" date="2018-11" db="EMBL/GenBank/DDBJ databases">
        <authorList>
            <consortium name="Pathogen Informatics"/>
        </authorList>
    </citation>
    <scope>NUCLEOTIDE SEQUENCE [LARGE SCALE GENOMIC DNA]</scope>
    <source>
        <strain evidence="6">Dakar</strain>
        <strain evidence="7">Dakar, Senegal</strain>
    </source>
</reference>
<dbReference type="PANTHER" id="PTHR11097:SF14">
    <property type="entry name" value="EXOSOME COMPLEX COMPONENT RRP45"/>
    <property type="match status" value="1"/>
</dbReference>
<evidence type="ECO:0000313" key="7">
    <source>
        <dbReference type="Proteomes" id="UP000279833"/>
    </source>
</evidence>
<dbReference type="Gene3D" id="3.30.230.70">
    <property type="entry name" value="GHMP Kinase, N-terminal domain"/>
    <property type="match status" value="1"/>
</dbReference>
<dbReference type="AlphaFoldDB" id="A0A183KRD5"/>
<dbReference type="GO" id="GO:0000467">
    <property type="term" value="P:exonucleolytic trimming to generate mature 3'-end of 5.8S rRNA from tricistronic rRNA transcript (SSU-rRNA, 5.8S rRNA, LSU-rRNA)"/>
    <property type="evidence" value="ECO:0007669"/>
    <property type="project" value="TreeGrafter"/>
</dbReference>
<keyword evidence="4" id="KW-0963">Cytoplasm</keyword>
<gene>
    <name evidence="6" type="ORF">SCUD_LOCUS17621</name>
</gene>
<dbReference type="GO" id="GO:0034475">
    <property type="term" value="P:U4 snRNA 3'-end processing"/>
    <property type="evidence" value="ECO:0007669"/>
    <property type="project" value="TreeGrafter"/>
</dbReference>
<evidence type="ECO:0000259" key="5">
    <source>
        <dbReference type="Pfam" id="PF01138"/>
    </source>
</evidence>
<dbReference type="InterPro" id="IPR020568">
    <property type="entry name" value="Ribosomal_Su5_D2-typ_SF"/>
</dbReference>
<dbReference type="GO" id="GO:0071028">
    <property type="term" value="P:nuclear mRNA surveillance"/>
    <property type="evidence" value="ECO:0007669"/>
    <property type="project" value="TreeGrafter"/>
</dbReference>
<feature type="domain" description="Exoribonuclease phosphorolytic" evidence="5">
    <location>
        <begin position="27"/>
        <end position="164"/>
    </location>
</feature>
<dbReference type="WBParaSite" id="SCUD_0001762401-mRNA-1">
    <property type="protein sequence ID" value="SCUD_0001762401-mRNA-1"/>
    <property type="gene ID" value="SCUD_0001762401"/>
</dbReference>
<dbReference type="GO" id="GO:0035925">
    <property type="term" value="F:mRNA 3'-UTR AU-rich region binding"/>
    <property type="evidence" value="ECO:0007669"/>
    <property type="project" value="TreeGrafter"/>
</dbReference>
<sequence length="255" mass="28408">MLPTQEVNTLTEMLISGYRLDGRSINEYREISFRFPQGKDPNVSGCCVVKIGATTVMAQVSVEVIEPKHFRPSQGMLFVHFDASILKLSKTLYRKQKRDDEGRRLSAVLQTLLRDSIDLDALCIVAWERVFAVRVELRALSYDGNLGDCGALAAVAALAAFRRPDVYVDDTGKCRLVVDRSTAPLLMNVSNGGVDLLSGERLIDLQYADDIVLLCDNAQAMQSTLNQLAISVRRYGMRFAPSKCKVILQDWQDSN</sequence>
<evidence type="ECO:0000256" key="4">
    <source>
        <dbReference type="ARBA" id="ARBA00022490"/>
    </source>
</evidence>
<dbReference type="EMBL" id="UZAK01040017">
    <property type="protein sequence ID" value="VDP63917.1"/>
    <property type="molecule type" value="Genomic_DNA"/>
</dbReference>
<dbReference type="GO" id="GO:0000176">
    <property type="term" value="C:nuclear exosome (RNase complex)"/>
    <property type="evidence" value="ECO:0007669"/>
    <property type="project" value="TreeGrafter"/>
</dbReference>
<proteinExistence type="inferred from homology"/>
<dbReference type="STRING" id="6186.A0A183KRD5"/>
<dbReference type="InterPro" id="IPR050590">
    <property type="entry name" value="Exosome_comp_Rrp42_subfam"/>
</dbReference>
<comment type="subcellular location">
    <subcellularLocation>
        <location evidence="2">Cytoplasm</location>
    </subcellularLocation>
    <subcellularLocation>
        <location evidence="1">Nucleus</location>
    </subcellularLocation>
</comment>
<dbReference type="InterPro" id="IPR001247">
    <property type="entry name" value="ExoRNase_PH_dom1"/>
</dbReference>
<dbReference type="InterPro" id="IPR027408">
    <property type="entry name" value="PNPase/RNase_PH_dom_sf"/>
</dbReference>
<dbReference type="GO" id="GO:0000177">
    <property type="term" value="C:cytoplasmic exosome (RNase complex)"/>
    <property type="evidence" value="ECO:0007669"/>
    <property type="project" value="TreeGrafter"/>
</dbReference>
<dbReference type="PANTHER" id="PTHR11097">
    <property type="entry name" value="EXOSOME COMPLEX EXONUCLEASE RIBOSOMAL RNA PROCESSING PROTEIN"/>
    <property type="match status" value="1"/>
</dbReference>
<evidence type="ECO:0000256" key="1">
    <source>
        <dbReference type="ARBA" id="ARBA00004123"/>
    </source>
</evidence>
<dbReference type="GO" id="GO:0071035">
    <property type="term" value="P:nuclear polyadenylation-dependent rRNA catabolic process"/>
    <property type="evidence" value="ECO:0007669"/>
    <property type="project" value="TreeGrafter"/>
</dbReference>
<name>A0A183KRD5_9TREM</name>
<accession>A0A183KRD5</accession>
<evidence type="ECO:0000313" key="6">
    <source>
        <dbReference type="EMBL" id="VDP63917.1"/>
    </source>
</evidence>
<organism evidence="8">
    <name type="scientific">Schistosoma curassoni</name>
    <dbReference type="NCBI Taxonomy" id="6186"/>
    <lineage>
        <taxon>Eukaryota</taxon>
        <taxon>Metazoa</taxon>
        <taxon>Spiralia</taxon>
        <taxon>Lophotrochozoa</taxon>
        <taxon>Platyhelminthes</taxon>
        <taxon>Trematoda</taxon>
        <taxon>Digenea</taxon>
        <taxon>Strigeidida</taxon>
        <taxon>Schistosomatoidea</taxon>
        <taxon>Schistosomatidae</taxon>
        <taxon>Schistosoma</taxon>
    </lineage>
</organism>